<dbReference type="Pfam" id="PF13560">
    <property type="entry name" value="HTH_31"/>
    <property type="match status" value="1"/>
</dbReference>
<name>A0A4R2QJ32_9PSEU</name>
<reference evidence="2 3" key="1">
    <citation type="submission" date="2019-03" db="EMBL/GenBank/DDBJ databases">
        <title>Genomic Encyclopedia of Type Strains, Phase IV (KMG-IV): sequencing the most valuable type-strain genomes for metagenomic binning, comparative biology and taxonomic classification.</title>
        <authorList>
            <person name="Goeker M."/>
        </authorList>
    </citation>
    <scope>NUCLEOTIDE SEQUENCE [LARGE SCALE GENOMIC DNA]</scope>
    <source>
        <strain evidence="2 3">DSM 45765</strain>
    </source>
</reference>
<dbReference type="Proteomes" id="UP000294911">
    <property type="component" value="Unassembled WGS sequence"/>
</dbReference>
<dbReference type="Pfam" id="PF17765">
    <property type="entry name" value="MLTR_LBD"/>
    <property type="match status" value="1"/>
</dbReference>
<dbReference type="EMBL" id="SLXQ01000010">
    <property type="protein sequence ID" value="TCP48488.1"/>
    <property type="molecule type" value="Genomic_DNA"/>
</dbReference>
<organism evidence="2 3">
    <name type="scientific">Tamaricihabitans halophyticus</name>
    <dbReference type="NCBI Taxonomy" id="1262583"/>
    <lineage>
        <taxon>Bacteria</taxon>
        <taxon>Bacillati</taxon>
        <taxon>Actinomycetota</taxon>
        <taxon>Actinomycetes</taxon>
        <taxon>Pseudonocardiales</taxon>
        <taxon>Pseudonocardiaceae</taxon>
        <taxon>Tamaricihabitans</taxon>
    </lineage>
</organism>
<keyword evidence="3" id="KW-1185">Reference proteome</keyword>
<dbReference type="GO" id="GO:0003677">
    <property type="term" value="F:DNA binding"/>
    <property type="evidence" value="ECO:0007669"/>
    <property type="project" value="InterPro"/>
</dbReference>
<protein>
    <submittedName>
        <fullName evidence="2">Helix-turn-helix protein</fullName>
    </submittedName>
</protein>
<comment type="caution">
    <text evidence="2">The sequence shown here is derived from an EMBL/GenBank/DDBJ whole genome shotgun (WGS) entry which is preliminary data.</text>
</comment>
<evidence type="ECO:0000313" key="2">
    <source>
        <dbReference type="EMBL" id="TCP48488.1"/>
    </source>
</evidence>
<dbReference type="Gene3D" id="1.10.260.40">
    <property type="entry name" value="lambda repressor-like DNA-binding domains"/>
    <property type="match status" value="1"/>
</dbReference>
<evidence type="ECO:0000313" key="3">
    <source>
        <dbReference type="Proteomes" id="UP000294911"/>
    </source>
</evidence>
<proteinExistence type="predicted"/>
<dbReference type="SUPFAM" id="SSF47413">
    <property type="entry name" value="lambda repressor-like DNA-binding domains"/>
    <property type="match status" value="1"/>
</dbReference>
<accession>A0A4R2QJ32</accession>
<gene>
    <name evidence="2" type="ORF">EV191_11045</name>
</gene>
<dbReference type="InterPro" id="IPR001387">
    <property type="entry name" value="Cro/C1-type_HTH"/>
</dbReference>
<feature type="domain" description="HTH cro/C1-type" evidence="1">
    <location>
        <begin position="44"/>
        <end position="91"/>
    </location>
</feature>
<dbReference type="Gene3D" id="3.30.450.180">
    <property type="match status" value="1"/>
</dbReference>
<dbReference type="OrthoDB" id="4790304at2"/>
<sequence>MGQTAAGALGDTDNALGAFLRARREGVPPSAVGLPSDPARRTPGLRRAELAELAGMSVDYLTRLERGADRRPSPQVLGALADVLRLTEDEHVHLLRLVKAGGGMGCTGETPPAPRPSLCALLDQLEPAPAVLLNRCGDILARTEGFRVFGVPEELTNLPQFVFTNTRARRLLPDWDVIADEWAARLRAAVDLGDPYARLFATELALRVGAEFVARYDRATRVPMWTGTERWADSAGVIRDWRYEALGLPETEEHRLLVYLPG</sequence>
<dbReference type="InterPro" id="IPR010982">
    <property type="entry name" value="Lambda_DNA-bd_dom_sf"/>
</dbReference>
<dbReference type="RefSeq" id="WP_132878770.1">
    <property type="nucleotide sequence ID" value="NZ_SLXQ01000010.1"/>
</dbReference>
<dbReference type="SMART" id="SM00530">
    <property type="entry name" value="HTH_XRE"/>
    <property type="match status" value="1"/>
</dbReference>
<dbReference type="CDD" id="cd00093">
    <property type="entry name" value="HTH_XRE"/>
    <property type="match status" value="1"/>
</dbReference>
<dbReference type="AlphaFoldDB" id="A0A4R2QJ32"/>
<dbReference type="InterPro" id="IPR041413">
    <property type="entry name" value="MLTR_LBD"/>
</dbReference>
<dbReference type="PANTHER" id="PTHR35010:SF2">
    <property type="entry name" value="BLL4672 PROTEIN"/>
    <property type="match status" value="1"/>
</dbReference>
<dbReference type="PANTHER" id="PTHR35010">
    <property type="entry name" value="BLL4672 PROTEIN-RELATED"/>
    <property type="match status" value="1"/>
</dbReference>
<dbReference type="PROSITE" id="PS50943">
    <property type="entry name" value="HTH_CROC1"/>
    <property type="match status" value="1"/>
</dbReference>
<evidence type="ECO:0000259" key="1">
    <source>
        <dbReference type="PROSITE" id="PS50943"/>
    </source>
</evidence>